<comment type="caution">
    <text evidence="3">The sequence shown here is derived from an EMBL/GenBank/DDBJ whole genome shotgun (WGS) entry which is preliminary data.</text>
</comment>
<evidence type="ECO:0000313" key="3">
    <source>
        <dbReference type="EMBL" id="RMZ58825.1"/>
    </source>
</evidence>
<feature type="domain" description="DUF6438" evidence="2">
    <location>
        <begin position="27"/>
        <end position="154"/>
    </location>
</feature>
<evidence type="ECO:0000256" key="1">
    <source>
        <dbReference type="SAM" id="SignalP"/>
    </source>
</evidence>
<feature type="signal peptide" evidence="1">
    <location>
        <begin position="1"/>
        <end position="20"/>
    </location>
</feature>
<proteinExistence type="predicted"/>
<dbReference type="Pfam" id="PF20033">
    <property type="entry name" value="DUF6438"/>
    <property type="match status" value="1"/>
</dbReference>
<dbReference type="AlphaFoldDB" id="A0A3M7L9X7"/>
<dbReference type="InterPro" id="IPR045497">
    <property type="entry name" value="DUF6438"/>
</dbReference>
<name>A0A3M7L9X7_9FLAO</name>
<gene>
    <name evidence="3" type="ORF">D1632_14695</name>
</gene>
<evidence type="ECO:0000313" key="4">
    <source>
        <dbReference type="Proteomes" id="UP000267524"/>
    </source>
</evidence>
<keyword evidence="1" id="KW-0732">Signal</keyword>
<dbReference type="PROSITE" id="PS51257">
    <property type="entry name" value="PROKAR_LIPOPROTEIN"/>
    <property type="match status" value="1"/>
</dbReference>
<keyword evidence="4" id="KW-1185">Reference proteome</keyword>
<organism evidence="3 4">
    <name type="scientific">Chryseobacterium nematophagum</name>
    <dbReference type="NCBI Taxonomy" id="2305228"/>
    <lineage>
        <taxon>Bacteria</taxon>
        <taxon>Pseudomonadati</taxon>
        <taxon>Bacteroidota</taxon>
        <taxon>Flavobacteriia</taxon>
        <taxon>Flavobacteriales</taxon>
        <taxon>Weeksellaceae</taxon>
        <taxon>Chryseobacterium group</taxon>
        <taxon>Chryseobacterium</taxon>
    </lineage>
</organism>
<accession>A0A3M7L9X7</accession>
<sequence>MKYLLSFLAFALMLSCNSQTPVSSYSKIEYEAGACFGSCPIFTVTINPDRTATLEAEHFNFNKNQTFSKSDFSKPREGTFTTTIKEKDYQKLLSLLNGLNIKSLNENYGERNITDMPSAYLRIQFKDGTSKNIEDYGKHGTEKLAEMYTFFENLRHNQQWTKVK</sequence>
<protein>
    <recommendedName>
        <fullName evidence="2">DUF6438 domain-containing protein</fullName>
    </recommendedName>
</protein>
<dbReference type="EMBL" id="QWIV01000014">
    <property type="protein sequence ID" value="RMZ58825.1"/>
    <property type="molecule type" value="Genomic_DNA"/>
</dbReference>
<dbReference type="Proteomes" id="UP000267524">
    <property type="component" value="Unassembled WGS sequence"/>
</dbReference>
<feature type="chain" id="PRO_5018107400" description="DUF6438 domain-containing protein" evidence="1">
    <location>
        <begin position="21"/>
        <end position="164"/>
    </location>
</feature>
<dbReference type="RefSeq" id="WP_122547973.1">
    <property type="nucleotide sequence ID" value="NZ_QWIV01000014.1"/>
</dbReference>
<reference evidence="3 4" key="1">
    <citation type="submission" date="2018-08" db="EMBL/GenBank/DDBJ databases">
        <title>Chryseobacterium nematophagum: a novel matrix digesting pathogen of nematodes.</title>
        <authorList>
            <person name="Page A."/>
            <person name="Roberts M."/>
            <person name="Felix M.-A."/>
            <person name="Weir W."/>
        </authorList>
    </citation>
    <scope>NUCLEOTIDE SEQUENCE [LARGE SCALE GENOMIC DNA]</scope>
    <source>
        <strain evidence="3 4">JUb275</strain>
    </source>
</reference>
<evidence type="ECO:0000259" key="2">
    <source>
        <dbReference type="Pfam" id="PF20033"/>
    </source>
</evidence>